<evidence type="ECO:0000313" key="1">
    <source>
        <dbReference type="EMBL" id="CAB0000526.1"/>
    </source>
</evidence>
<dbReference type="EMBL" id="CADCXU010009567">
    <property type="protein sequence ID" value="CAB0000526.1"/>
    <property type="molecule type" value="Genomic_DNA"/>
</dbReference>
<protein>
    <submittedName>
        <fullName evidence="1">Uncharacterized protein</fullName>
    </submittedName>
</protein>
<gene>
    <name evidence="1" type="ORF">NTEN_LOCUS6356</name>
</gene>
<feature type="non-terminal residue" evidence="1">
    <location>
        <position position="1"/>
    </location>
</feature>
<reference evidence="1 2" key="1">
    <citation type="submission" date="2020-02" db="EMBL/GenBank/DDBJ databases">
        <authorList>
            <person name="Ferguson B K."/>
        </authorList>
    </citation>
    <scope>NUCLEOTIDE SEQUENCE [LARGE SCALE GENOMIC DNA]</scope>
</reference>
<proteinExistence type="predicted"/>
<evidence type="ECO:0000313" key="2">
    <source>
        <dbReference type="Proteomes" id="UP000479000"/>
    </source>
</evidence>
<accession>A0A6H5GEN8</accession>
<sequence length="213" mass="24338">RTGQPAMGKTTTRWTTTRTQRSGIIITITCKNNHDLPPSSGEDTGWKRLIIHYDPIRPSRGGFSFCLRDRADLQHPQHLFRFLLEIVLPEPSRLGMPNMNFVNKLGLNPKDQILCNHRAYIRCWIESLFKYAAEGLYHCRPAMFNKRSSGTGRVWREAGDGETIRRPPLESDSLFCWPSNLLSGAVGFDSRSGFNFPASFRTQFSRQMPYLGT</sequence>
<keyword evidence="2" id="KW-1185">Reference proteome</keyword>
<name>A0A6H5GEN8_9HEMI</name>
<dbReference type="AlphaFoldDB" id="A0A6H5GEN8"/>
<dbReference type="Proteomes" id="UP000479000">
    <property type="component" value="Unassembled WGS sequence"/>
</dbReference>
<organism evidence="1 2">
    <name type="scientific">Nesidiocoris tenuis</name>
    <dbReference type="NCBI Taxonomy" id="355587"/>
    <lineage>
        <taxon>Eukaryota</taxon>
        <taxon>Metazoa</taxon>
        <taxon>Ecdysozoa</taxon>
        <taxon>Arthropoda</taxon>
        <taxon>Hexapoda</taxon>
        <taxon>Insecta</taxon>
        <taxon>Pterygota</taxon>
        <taxon>Neoptera</taxon>
        <taxon>Paraneoptera</taxon>
        <taxon>Hemiptera</taxon>
        <taxon>Heteroptera</taxon>
        <taxon>Panheteroptera</taxon>
        <taxon>Cimicomorpha</taxon>
        <taxon>Miridae</taxon>
        <taxon>Dicyphina</taxon>
        <taxon>Nesidiocoris</taxon>
    </lineage>
</organism>